<evidence type="ECO:0000313" key="2">
    <source>
        <dbReference type="EMBL" id="KAG5639188.1"/>
    </source>
</evidence>
<sequence>MSSSDSATPQPDVRKASKKIKEKGKKKPSKIAVGEAKNEGVDPNWEYKPPPGVGLLQNTSDAGELEWETVANDEDLELWVIRIPDSIKPKYLENQTITITDPTVTTNIGTLSRKHAAFDIWSVGDKDNQGIGGEEIKHLSCLLPRKNKKGKLYPAPKPFLRHIVVSAQAVVPTPDPSSTGPIAPYARPPRENHPKELLTHVFTPYGSLSGTSDPIGGADVEMEIDVPATLPPTQGKSKNSSPESLEVEKKVKGKKRKGDTGDAPAEKKTKKAKTSKS</sequence>
<dbReference type="OrthoDB" id="76224at2759"/>
<dbReference type="InterPro" id="IPR013240">
    <property type="entry name" value="DNA-dir_RNA_pol1_su_RPA34"/>
</dbReference>
<reference evidence="2" key="1">
    <citation type="submission" date="2021-02" db="EMBL/GenBank/DDBJ databases">
        <authorList>
            <person name="Nieuwenhuis M."/>
            <person name="Van De Peppel L.J.J."/>
        </authorList>
    </citation>
    <scope>NUCLEOTIDE SEQUENCE</scope>
    <source>
        <strain evidence="2">D49</strain>
    </source>
</reference>
<keyword evidence="3" id="KW-1185">Reference proteome</keyword>
<comment type="caution">
    <text evidence="2">The sequence shown here is derived from an EMBL/GenBank/DDBJ whole genome shotgun (WGS) entry which is preliminary data.</text>
</comment>
<accession>A0A9P7FW29</accession>
<feature type="compositionally biased region" description="Basic residues" evidence="1">
    <location>
        <begin position="16"/>
        <end position="29"/>
    </location>
</feature>
<gene>
    <name evidence="2" type="ORF">H0H81_006092</name>
</gene>
<evidence type="ECO:0000256" key="1">
    <source>
        <dbReference type="SAM" id="MobiDB-lite"/>
    </source>
</evidence>
<feature type="compositionally biased region" description="Basic residues" evidence="1">
    <location>
        <begin position="268"/>
        <end position="277"/>
    </location>
</feature>
<protein>
    <submittedName>
        <fullName evidence="2">Uncharacterized protein</fullName>
    </submittedName>
</protein>
<feature type="compositionally biased region" description="Basic and acidic residues" evidence="1">
    <location>
        <begin position="258"/>
        <end position="267"/>
    </location>
</feature>
<proteinExistence type="predicted"/>
<dbReference type="Pfam" id="PF08208">
    <property type="entry name" value="RNA_polI_A34"/>
    <property type="match status" value="1"/>
</dbReference>
<feature type="compositionally biased region" description="Polar residues" evidence="1">
    <location>
        <begin position="231"/>
        <end position="243"/>
    </location>
</feature>
<feature type="region of interest" description="Disordered" evidence="1">
    <location>
        <begin position="171"/>
        <end position="277"/>
    </location>
</feature>
<reference evidence="2" key="2">
    <citation type="submission" date="2021-10" db="EMBL/GenBank/DDBJ databases">
        <title>Phylogenomics reveals ancestral predisposition of the termite-cultivated fungus Termitomyces towards a domesticated lifestyle.</title>
        <authorList>
            <person name="Auxier B."/>
            <person name="Grum-Grzhimaylo A."/>
            <person name="Cardenas M.E."/>
            <person name="Lodge J.D."/>
            <person name="Laessoe T."/>
            <person name="Pedersen O."/>
            <person name="Smith M.E."/>
            <person name="Kuyper T.W."/>
            <person name="Franco-Molano E.A."/>
            <person name="Baroni T.J."/>
            <person name="Aanen D.K."/>
        </authorList>
    </citation>
    <scope>NUCLEOTIDE SEQUENCE</scope>
    <source>
        <strain evidence="2">D49</strain>
    </source>
</reference>
<dbReference type="Proteomes" id="UP000717328">
    <property type="component" value="Unassembled WGS sequence"/>
</dbReference>
<dbReference type="EMBL" id="JABCKI010005729">
    <property type="protein sequence ID" value="KAG5639188.1"/>
    <property type="molecule type" value="Genomic_DNA"/>
</dbReference>
<evidence type="ECO:0000313" key="3">
    <source>
        <dbReference type="Proteomes" id="UP000717328"/>
    </source>
</evidence>
<feature type="region of interest" description="Disordered" evidence="1">
    <location>
        <begin position="1"/>
        <end position="52"/>
    </location>
</feature>
<name>A0A9P7FW29_9AGAR</name>
<dbReference type="AlphaFoldDB" id="A0A9P7FW29"/>
<organism evidence="2 3">
    <name type="scientific">Sphagnurus paluster</name>
    <dbReference type="NCBI Taxonomy" id="117069"/>
    <lineage>
        <taxon>Eukaryota</taxon>
        <taxon>Fungi</taxon>
        <taxon>Dikarya</taxon>
        <taxon>Basidiomycota</taxon>
        <taxon>Agaricomycotina</taxon>
        <taxon>Agaricomycetes</taxon>
        <taxon>Agaricomycetidae</taxon>
        <taxon>Agaricales</taxon>
        <taxon>Tricholomatineae</taxon>
        <taxon>Lyophyllaceae</taxon>
        <taxon>Sphagnurus</taxon>
    </lineage>
</organism>
<dbReference type="Gene3D" id="6.20.250.70">
    <property type="match status" value="1"/>
</dbReference>
<feature type="compositionally biased region" description="Basic and acidic residues" evidence="1">
    <location>
        <begin position="188"/>
        <end position="198"/>
    </location>
</feature>
<dbReference type="GO" id="GO:0006360">
    <property type="term" value="P:transcription by RNA polymerase I"/>
    <property type="evidence" value="ECO:0007669"/>
    <property type="project" value="InterPro"/>
</dbReference>